<gene>
    <name evidence="2" type="ORF">B5807_03425</name>
</gene>
<evidence type="ECO:0000256" key="1">
    <source>
        <dbReference type="SAM" id="MobiDB-lite"/>
    </source>
</evidence>
<feature type="compositionally biased region" description="Acidic residues" evidence="1">
    <location>
        <begin position="33"/>
        <end position="43"/>
    </location>
</feature>
<evidence type="ECO:0000313" key="2">
    <source>
        <dbReference type="EMBL" id="OSS51977.1"/>
    </source>
</evidence>
<evidence type="ECO:0000313" key="3">
    <source>
        <dbReference type="Proteomes" id="UP000193240"/>
    </source>
</evidence>
<dbReference type="AlphaFoldDB" id="A0A1Y2M912"/>
<sequence length="308" mass="34421">MKAVLPKMPLEVEIEPFIIDLSTSYSTPSSSPTDEDHESESSLEPESNSLSKHGTRDLLLETDGTNLLNFLFSPPTPSLGLFETLLADASPAARAAILYNLTLTPLVQRNITTLVSPLLHDEQVIVGVARNIAYFDAIGFIPEWELEHLLIQILACPNPAGSNTSVLDPRIICLYHLTLEQIDSFRNALVPKQKLAERAGRMNMLKLWHREYEKQLRFKANRAALALPYGSHLDPGIPLSYGCSTSAQMFTDVNEMYICEAPPCKYWAFSRATYHAVYRRNQAPIVKMPCKDTDNRVAQDSEPESMVS</sequence>
<proteinExistence type="predicted"/>
<accession>A0A1Y2M912</accession>
<dbReference type="InParanoid" id="A0A1Y2M912"/>
<reference evidence="2 3" key="1">
    <citation type="journal article" date="2017" name="Genome Announc.">
        <title>Genome sequence of the saprophytic ascomycete Epicoccum nigrum ICMP 19927 strain isolated from New Zealand.</title>
        <authorList>
            <person name="Fokin M."/>
            <person name="Fleetwood D."/>
            <person name="Weir B.S."/>
            <person name="Villas-Boas S.G."/>
        </authorList>
    </citation>
    <scope>NUCLEOTIDE SEQUENCE [LARGE SCALE GENOMIC DNA]</scope>
    <source>
        <strain evidence="2 3">ICMP 19927</strain>
    </source>
</reference>
<feature type="region of interest" description="Disordered" evidence="1">
    <location>
        <begin position="25"/>
        <end position="53"/>
    </location>
</feature>
<keyword evidence="3" id="KW-1185">Reference proteome</keyword>
<protein>
    <submittedName>
        <fullName evidence="2">Uncharacterized protein</fullName>
    </submittedName>
</protein>
<dbReference type="Proteomes" id="UP000193240">
    <property type="component" value="Unassembled WGS sequence"/>
</dbReference>
<name>A0A1Y2M912_EPING</name>
<dbReference type="EMBL" id="KZ107840">
    <property type="protein sequence ID" value="OSS51977.1"/>
    <property type="molecule type" value="Genomic_DNA"/>
</dbReference>
<organism evidence="2 3">
    <name type="scientific">Epicoccum nigrum</name>
    <name type="common">Soil fungus</name>
    <name type="synonym">Epicoccum purpurascens</name>
    <dbReference type="NCBI Taxonomy" id="105696"/>
    <lineage>
        <taxon>Eukaryota</taxon>
        <taxon>Fungi</taxon>
        <taxon>Dikarya</taxon>
        <taxon>Ascomycota</taxon>
        <taxon>Pezizomycotina</taxon>
        <taxon>Dothideomycetes</taxon>
        <taxon>Pleosporomycetidae</taxon>
        <taxon>Pleosporales</taxon>
        <taxon>Pleosporineae</taxon>
        <taxon>Didymellaceae</taxon>
        <taxon>Epicoccum</taxon>
    </lineage>
</organism>